<dbReference type="PANTHER" id="PTHR30408:SF12">
    <property type="entry name" value="TYPE I RESTRICTION ENZYME MJAVIII SPECIFICITY SUBUNIT"/>
    <property type="match status" value="1"/>
</dbReference>
<evidence type="ECO:0000313" key="5">
    <source>
        <dbReference type="EMBL" id="RWX43137.1"/>
    </source>
</evidence>
<dbReference type="Proteomes" id="UP000287853">
    <property type="component" value="Unassembled WGS sequence"/>
</dbReference>
<evidence type="ECO:0000256" key="3">
    <source>
        <dbReference type="ARBA" id="ARBA00023125"/>
    </source>
</evidence>
<dbReference type="GO" id="GO:0003677">
    <property type="term" value="F:DNA binding"/>
    <property type="evidence" value="ECO:0007669"/>
    <property type="project" value="UniProtKB-KW"/>
</dbReference>
<dbReference type="SUPFAM" id="SSF116734">
    <property type="entry name" value="DNA methylase specificity domain"/>
    <property type="match status" value="2"/>
</dbReference>
<keyword evidence="5" id="KW-0378">Hydrolase</keyword>
<protein>
    <submittedName>
        <fullName evidence="5">Type I restriction enzyme, S subunit</fullName>
        <ecNumber evidence="5">3.1.21.3</ecNumber>
    </submittedName>
</protein>
<name>A0A3S3U3W0_9BACT</name>
<dbReference type="PANTHER" id="PTHR30408">
    <property type="entry name" value="TYPE-1 RESTRICTION ENZYME ECOKI SPECIFICITY PROTEIN"/>
    <property type="match status" value="1"/>
</dbReference>
<reference evidence="5 6" key="1">
    <citation type="submission" date="2017-01" db="EMBL/GenBank/DDBJ databases">
        <title>The cable genome- insights into the physiology and evolution of filamentous bacteria capable of sulfide oxidation via long distance electron transfer.</title>
        <authorList>
            <person name="Schreiber L."/>
            <person name="Bjerg J.T."/>
            <person name="Boggild A."/>
            <person name="Van De Vossenberg J."/>
            <person name="Meysman F."/>
            <person name="Nielsen L.P."/>
            <person name="Schramm A."/>
            <person name="Kjeldsen K.U."/>
        </authorList>
    </citation>
    <scope>NUCLEOTIDE SEQUENCE [LARGE SCALE GENOMIC DNA]</scope>
    <source>
        <strain evidence="5">MCF</strain>
    </source>
</reference>
<dbReference type="InterPro" id="IPR052021">
    <property type="entry name" value="Type-I_RS_S_subunit"/>
</dbReference>
<comment type="caution">
    <text evidence="5">The sequence shown here is derived from an EMBL/GenBank/DDBJ whole genome shotgun (WGS) entry which is preliminary data.</text>
</comment>
<dbReference type="EC" id="3.1.21.3" evidence="5"/>
<dbReference type="GO" id="GO:0009035">
    <property type="term" value="F:type I site-specific deoxyribonuclease activity"/>
    <property type="evidence" value="ECO:0007669"/>
    <property type="project" value="UniProtKB-EC"/>
</dbReference>
<comment type="similarity">
    <text evidence="1">Belongs to the type-I restriction system S methylase family.</text>
</comment>
<dbReference type="Gene3D" id="3.90.220.20">
    <property type="entry name" value="DNA methylase specificity domains"/>
    <property type="match status" value="2"/>
</dbReference>
<feature type="domain" description="Type I restriction modification DNA specificity" evidence="4">
    <location>
        <begin position="19"/>
        <end position="194"/>
    </location>
</feature>
<dbReference type="EMBL" id="MTKO01000129">
    <property type="protein sequence ID" value="RWX43137.1"/>
    <property type="molecule type" value="Genomic_DNA"/>
</dbReference>
<accession>A0A3S3U3W0</accession>
<keyword evidence="3" id="KW-0238">DNA-binding</keyword>
<gene>
    <name evidence="5" type="ORF">H206_00569</name>
</gene>
<proteinExistence type="inferred from homology"/>
<sequence>MKVKEQNVPVLRFPGFSGDWKTEDLKDIAGIYDGTHQTPKYKKKGVKFVSVENITNIDATRKYISKEAFEKDFKTTPRRDDILMTRITAGIIGATAVVKNNDPLGYYVSLALIRKKDSAINTEFLNYRINSDLFKHELHKRIIHVAFPKKINLGEIGRCKVSTTSLPEQQKIASFLTAVDSKIKQLNKKKALLEQYKKGMMQKLFSQEFRFKDEQGNDFPDWEVKRLAELVSTMKSGIGITSSNIFNAGTYPVYGGNGLRGYTEEYTHEGEYLLIGRQGALCGNINRVSGQVFISEHAIATQGNKYSDTDWLVHKLQFMNLNRLSESSAQPGLSVKKLKRLKIKSPLKPEQQKIATFLSSIDKKITLISTELNHAQSFKKSLLQQMFV</sequence>
<evidence type="ECO:0000259" key="4">
    <source>
        <dbReference type="Pfam" id="PF01420"/>
    </source>
</evidence>
<keyword evidence="2" id="KW-0680">Restriction system</keyword>
<dbReference type="Gene3D" id="1.10.287.1120">
    <property type="entry name" value="Bipartite methylase S protein"/>
    <property type="match status" value="1"/>
</dbReference>
<evidence type="ECO:0000256" key="1">
    <source>
        <dbReference type="ARBA" id="ARBA00010923"/>
    </source>
</evidence>
<organism evidence="5 6">
    <name type="scientific">Candidatus Electrothrix aarhusensis</name>
    <dbReference type="NCBI Taxonomy" id="1859131"/>
    <lineage>
        <taxon>Bacteria</taxon>
        <taxon>Pseudomonadati</taxon>
        <taxon>Thermodesulfobacteriota</taxon>
        <taxon>Desulfobulbia</taxon>
        <taxon>Desulfobulbales</taxon>
        <taxon>Desulfobulbaceae</taxon>
        <taxon>Candidatus Electrothrix</taxon>
    </lineage>
</organism>
<evidence type="ECO:0000313" key="6">
    <source>
        <dbReference type="Proteomes" id="UP000287853"/>
    </source>
</evidence>
<dbReference type="AlphaFoldDB" id="A0A3S3U3W0"/>
<dbReference type="GO" id="GO:0009307">
    <property type="term" value="P:DNA restriction-modification system"/>
    <property type="evidence" value="ECO:0007669"/>
    <property type="project" value="UniProtKB-KW"/>
</dbReference>
<feature type="domain" description="Type I restriction modification DNA specificity" evidence="4">
    <location>
        <begin position="221"/>
        <end position="373"/>
    </location>
</feature>
<dbReference type="InterPro" id="IPR044946">
    <property type="entry name" value="Restrct_endonuc_typeI_TRD_sf"/>
</dbReference>
<dbReference type="Pfam" id="PF01420">
    <property type="entry name" value="Methylase_S"/>
    <property type="match status" value="2"/>
</dbReference>
<dbReference type="InterPro" id="IPR000055">
    <property type="entry name" value="Restrct_endonuc_typeI_TRD"/>
</dbReference>
<keyword evidence="6" id="KW-1185">Reference proteome</keyword>
<evidence type="ECO:0000256" key="2">
    <source>
        <dbReference type="ARBA" id="ARBA00022747"/>
    </source>
</evidence>
<dbReference type="CDD" id="cd17266">
    <property type="entry name" value="RMtype1_S_Sau1132ORF3780P-TRD2-CR2_like"/>
    <property type="match status" value="1"/>
</dbReference>